<dbReference type="InterPro" id="IPR036420">
    <property type="entry name" value="BRCT_dom_sf"/>
</dbReference>
<feature type="compositionally biased region" description="Pro residues" evidence="5">
    <location>
        <begin position="221"/>
        <end position="233"/>
    </location>
</feature>
<comment type="caution">
    <text evidence="7">The sequence shown here is derived from an EMBL/GenBank/DDBJ whole genome shotgun (WGS) entry which is preliminary data.</text>
</comment>
<dbReference type="Pfam" id="PF05721">
    <property type="entry name" value="PhyH"/>
    <property type="match status" value="1"/>
</dbReference>
<evidence type="ECO:0000259" key="6">
    <source>
        <dbReference type="PROSITE" id="PS50172"/>
    </source>
</evidence>
<dbReference type="Gene3D" id="2.60.120.620">
    <property type="entry name" value="q2cbj1_9rhob like domain"/>
    <property type="match status" value="1"/>
</dbReference>
<feature type="compositionally biased region" description="Pro residues" evidence="5">
    <location>
        <begin position="165"/>
        <end position="180"/>
    </location>
</feature>
<dbReference type="Gene3D" id="1.10.10.60">
    <property type="entry name" value="Homeodomain-like"/>
    <property type="match status" value="1"/>
</dbReference>
<dbReference type="InterPro" id="IPR008775">
    <property type="entry name" value="Phytyl_CoA_dOase-like"/>
</dbReference>
<feature type="region of interest" description="Disordered" evidence="5">
    <location>
        <begin position="221"/>
        <end position="350"/>
    </location>
</feature>
<comment type="cofactor">
    <cofactor evidence="1">
        <name>Fe cation</name>
        <dbReference type="ChEBI" id="CHEBI:24875"/>
    </cofactor>
</comment>
<keyword evidence="8" id="KW-1185">Reference proteome</keyword>
<feature type="region of interest" description="Disordered" evidence="5">
    <location>
        <begin position="161"/>
        <end position="188"/>
    </location>
</feature>
<keyword evidence="4" id="KW-0408">Iron</keyword>
<evidence type="ECO:0000256" key="3">
    <source>
        <dbReference type="ARBA" id="ARBA00022723"/>
    </source>
</evidence>
<accession>A0AAV4ZZR6</accession>
<dbReference type="EMBL" id="BPWL01000001">
    <property type="protein sequence ID" value="GJJ06514.1"/>
    <property type="molecule type" value="Genomic_DNA"/>
</dbReference>
<dbReference type="PROSITE" id="PS50172">
    <property type="entry name" value="BRCT"/>
    <property type="match status" value="1"/>
</dbReference>
<dbReference type="PANTHER" id="PTHR20883:SF15">
    <property type="entry name" value="PHYTANOYL-COA DIOXYGENASE DOMAIN-CONTAINING PROTEIN 1"/>
    <property type="match status" value="1"/>
</dbReference>
<organism evidence="7 8">
    <name type="scientific">Clathrus columnatus</name>
    <dbReference type="NCBI Taxonomy" id="1419009"/>
    <lineage>
        <taxon>Eukaryota</taxon>
        <taxon>Fungi</taxon>
        <taxon>Dikarya</taxon>
        <taxon>Basidiomycota</taxon>
        <taxon>Agaricomycotina</taxon>
        <taxon>Agaricomycetes</taxon>
        <taxon>Phallomycetidae</taxon>
        <taxon>Phallales</taxon>
        <taxon>Clathraceae</taxon>
        <taxon>Clathrus</taxon>
    </lineage>
</organism>
<dbReference type="AlphaFoldDB" id="A0AAV4ZZR6"/>
<feature type="compositionally biased region" description="Low complexity" evidence="5">
    <location>
        <begin position="291"/>
        <end position="300"/>
    </location>
</feature>
<name>A0AAV4ZZR6_9AGAM</name>
<evidence type="ECO:0000256" key="5">
    <source>
        <dbReference type="SAM" id="MobiDB-lite"/>
    </source>
</evidence>
<dbReference type="SUPFAM" id="SSF52113">
    <property type="entry name" value="BRCT domain"/>
    <property type="match status" value="1"/>
</dbReference>
<feature type="compositionally biased region" description="Basic and acidic residues" evidence="5">
    <location>
        <begin position="247"/>
        <end position="257"/>
    </location>
</feature>
<feature type="region of interest" description="Disordered" evidence="5">
    <location>
        <begin position="136"/>
        <end position="155"/>
    </location>
</feature>
<dbReference type="SUPFAM" id="SSF51197">
    <property type="entry name" value="Clavaminate synthase-like"/>
    <property type="match status" value="1"/>
</dbReference>
<dbReference type="Gene3D" id="3.40.50.10190">
    <property type="entry name" value="BRCT domain"/>
    <property type="match status" value="1"/>
</dbReference>
<proteinExistence type="inferred from homology"/>
<dbReference type="CDD" id="cd00027">
    <property type="entry name" value="BRCT"/>
    <property type="match status" value="1"/>
</dbReference>
<dbReference type="GO" id="GO:0046872">
    <property type="term" value="F:metal ion binding"/>
    <property type="evidence" value="ECO:0007669"/>
    <property type="project" value="UniProtKB-KW"/>
</dbReference>
<dbReference type="Proteomes" id="UP001050691">
    <property type="component" value="Unassembled WGS sequence"/>
</dbReference>
<feature type="compositionally biased region" description="Pro residues" evidence="5">
    <location>
        <begin position="336"/>
        <end position="347"/>
    </location>
</feature>
<dbReference type="PANTHER" id="PTHR20883">
    <property type="entry name" value="PHYTANOYL-COA DIOXYGENASE DOMAIN CONTAINING 1"/>
    <property type="match status" value="1"/>
</dbReference>
<evidence type="ECO:0000313" key="8">
    <source>
        <dbReference type="Proteomes" id="UP001050691"/>
    </source>
</evidence>
<evidence type="ECO:0000256" key="4">
    <source>
        <dbReference type="ARBA" id="ARBA00023004"/>
    </source>
</evidence>
<dbReference type="SMART" id="SM00292">
    <property type="entry name" value="BRCT"/>
    <property type="match status" value="1"/>
</dbReference>
<dbReference type="InterPro" id="IPR001357">
    <property type="entry name" value="BRCT_dom"/>
</dbReference>
<feature type="region of interest" description="Disordered" evidence="5">
    <location>
        <begin position="1"/>
        <end position="32"/>
    </location>
</feature>
<evidence type="ECO:0000313" key="7">
    <source>
        <dbReference type="EMBL" id="GJJ06514.1"/>
    </source>
</evidence>
<reference evidence="7" key="1">
    <citation type="submission" date="2021-10" db="EMBL/GenBank/DDBJ databases">
        <title>De novo Genome Assembly of Clathrus columnatus (Basidiomycota, Fungi) Using Illumina and Nanopore Sequence Data.</title>
        <authorList>
            <person name="Ogiso-Tanaka E."/>
            <person name="Itagaki H."/>
            <person name="Hosoya T."/>
            <person name="Hosaka K."/>
        </authorList>
    </citation>
    <scope>NUCLEOTIDE SEQUENCE</scope>
    <source>
        <strain evidence="7">MO-923</strain>
    </source>
</reference>
<protein>
    <recommendedName>
        <fullName evidence="6">BRCT domain-containing protein</fullName>
    </recommendedName>
</protein>
<sequence length="848" mass="95270">MPPATSKRSRDSRSRPPPQPVNNDQTASSTNVDLFTDPMLGASLLFYVDKDVPDKERVEQLIQNHGGSLSPSYSSVTYILVDPHKETGQALFRQYANKRGKLVLDARWVFECVKQSQLLAFKSNWAGFKLTGLEKAAVDGSSSHPQEESSSRRIARPIPTQHQVPLPPAQPQHTPLPPGPNAYVHPYPYPPPHPAASWPEANGIPPQATHIQHVIAPRPPLWHPHPPPSPPFAPLETTEGPSSDYTDYARYRPEHDWPTGTDYYSNQFTAPYDHPENGYLDIDNPTSTAGPSNATAAQSPAAPPDAVPPSQPQRGRKRTRSVANSGPVNPSALVPPKGPPARSPTPPTRVLKSTYGGNLYTADDVEYLKKYIDYCQTQGLVLSLREICERIAVKAPHHTFYSWRRYCNKHQIRLGAYQMELNERTPSPGPLPGEDEPLLDSSGAVATAVNFPQKRNRSPTPPRALTRSTTGKGIAFTREDVNFLMRFLEYRKCKEGDIDMVQFWKDVAERAPHHSRASWMKYWRRHKHELEPDETGGLPAPLPEKKLRYSNDDDIFLARYFATQPQGTSDQIFQAFAKLTEFVAGESGKHVGDEYFLKSGDKIRLFFEKNVVNEDGMNSPKEEAVNKIGHALHELDSTFRAITLENHKLQCLVRDLKFHEDLRVLQRMVICKQREVGGEISRSVSKAIQGARPSALEHNDSIPILQCTPFNGTLSFLPGSHLTAPITKRFVRDGKGGTTFETLPGMEDKSNRKEDYALETCEPGKKTLHYQHVCFAQIGENTSLYTRFAYTFHMIEGPRKAYYDEKNWLQPDKYCAILSVVPKGVNLYYHCTLASYWGCMSYMEQGIN</sequence>
<evidence type="ECO:0000256" key="1">
    <source>
        <dbReference type="ARBA" id="ARBA00001962"/>
    </source>
</evidence>
<comment type="similarity">
    <text evidence="2">Belongs to the PhyH family.</text>
</comment>
<feature type="compositionally biased region" description="Polar residues" evidence="5">
    <location>
        <begin position="21"/>
        <end position="32"/>
    </location>
</feature>
<feature type="domain" description="BRCT" evidence="6">
    <location>
        <begin position="34"/>
        <end position="126"/>
    </location>
</feature>
<evidence type="ECO:0000256" key="2">
    <source>
        <dbReference type="ARBA" id="ARBA00005830"/>
    </source>
</evidence>
<dbReference type="Pfam" id="PF16589">
    <property type="entry name" value="BRCT_2"/>
    <property type="match status" value="1"/>
</dbReference>
<feature type="compositionally biased region" description="Pro residues" evidence="5">
    <location>
        <begin position="301"/>
        <end position="311"/>
    </location>
</feature>
<gene>
    <name evidence="7" type="ORF">Clacol_000706</name>
</gene>
<feature type="region of interest" description="Disordered" evidence="5">
    <location>
        <begin position="449"/>
        <end position="468"/>
    </location>
</feature>
<keyword evidence="3" id="KW-0479">Metal-binding</keyword>